<evidence type="ECO:0000256" key="1">
    <source>
        <dbReference type="SAM" id="MobiDB-lite"/>
    </source>
</evidence>
<reference evidence="2" key="2">
    <citation type="submission" date="2022-03" db="EMBL/GenBank/DDBJ databases">
        <title>Draft title - Genomic analysis of global carrot germplasm unveils the trajectory of domestication and the origin of high carotenoid orange carrot.</title>
        <authorList>
            <person name="Iorizzo M."/>
            <person name="Ellison S."/>
            <person name="Senalik D."/>
            <person name="Macko-Podgorni A."/>
            <person name="Grzebelus D."/>
            <person name="Bostan H."/>
            <person name="Rolling W."/>
            <person name="Curaba J."/>
            <person name="Simon P."/>
        </authorList>
    </citation>
    <scope>NUCLEOTIDE SEQUENCE</scope>
    <source>
        <tissue evidence="2">Leaf</tissue>
    </source>
</reference>
<accession>A0A164WKI9</accession>
<name>A0A164WKI9_DAUCS</name>
<sequence>MEVTVIGIPHQKQTTQTWKLRYIKQSSLGKMVTLLSIGRQALRVMHHRTAAIGAYPEFQTLGMKFSRLIFCQETSKSGQSERNSPYQGEPRAFVAP</sequence>
<dbReference type="Proteomes" id="UP000077755">
    <property type="component" value="Chromosome 6"/>
</dbReference>
<evidence type="ECO:0000313" key="2">
    <source>
        <dbReference type="EMBL" id="WOH06195.1"/>
    </source>
</evidence>
<keyword evidence="3" id="KW-1185">Reference proteome</keyword>
<feature type="compositionally biased region" description="Polar residues" evidence="1">
    <location>
        <begin position="74"/>
        <end position="86"/>
    </location>
</feature>
<evidence type="ECO:0000313" key="3">
    <source>
        <dbReference type="Proteomes" id="UP000077755"/>
    </source>
</evidence>
<protein>
    <submittedName>
        <fullName evidence="2">Uncharacterized protein</fullName>
    </submittedName>
</protein>
<feature type="region of interest" description="Disordered" evidence="1">
    <location>
        <begin position="74"/>
        <end position="96"/>
    </location>
</feature>
<reference evidence="2" key="1">
    <citation type="journal article" date="2016" name="Nat. Genet.">
        <title>A high-quality carrot genome assembly provides new insights into carotenoid accumulation and asterid genome evolution.</title>
        <authorList>
            <person name="Iorizzo M."/>
            <person name="Ellison S."/>
            <person name="Senalik D."/>
            <person name="Zeng P."/>
            <person name="Satapoomin P."/>
            <person name="Huang J."/>
            <person name="Bowman M."/>
            <person name="Iovene M."/>
            <person name="Sanseverino W."/>
            <person name="Cavagnaro P."/>
            <person name="Yildiz M."/>
            <person name="Macko-Podgorni A."/>
            <person name="Moranska E."/>
            <person name="Grzebelus E."/>
            <person name="Grzebelus D."/>
            <person name="Ashrafi H."/>
            <person name="Zheng Z."/>
            <person name="Cheng S."/>
            <person name="Spooner D."/>
            <person name="Van Deynze A."/>
            <person name="Simon P."/>
        </authorList>
    </citation>
    <scope>NUCLEOTIDE SEQUENCE</scope>
    <source>
        <tissue evidence="2">Leaf</tissue>
    </source>
</reference>
<dbReference type="Gramene" id="KZM91901">
    <property type="protein sequence ID" value="KZM91901"/>
    <property type="gene ID" value="DCAR_020734"/>
</dbReference>
<dbReference type="EMBL" id="CP093348">
    <property type="protein sequence ID" value="WOH06195.1"/>
    <property type="molecule type" value="Genomic_DNA"/>
</dbReference>
<organism evidence="2 3">
    <name type="scientific">Daucus carota subsp. sativus</name>
    <name type="common">Carrot</name>
    <dbReference type="NCBI Taxonomy" id="79200"/>
    <lineage>
        <taxon>Eukaryota</taxon>
        <taxon>Viridiplantae</taxon>
        <taxon>Streptophyta</taxon>
        <taxon>Embryophyta</taxon>
        <taxon>Tracheophyta</taxon>
        <taxon>Spermatophyta</taxon>
        <taxon>Magnoliopsida</taxon>
        <taxon>eudicotyledons</taxon>
        <taxon>Gunneridae</taxon>
        <taxon>Pentapetalae</taxon>
        <taxon>asterids</taxon>
        <taxon>campanulids</taxon>
        <taxon>Apiales</taxon>
        <taxon>Apiaceae</taxon>
        <taxon>Apioideae</taxon>
        <taxon>Scandiceae</taxon>
        <taxon>Daucinae</taxon>
        <taxon>Daucus</taxon>
        <taxon>Daucus sect. Daucus</taxon>
    </lineage>
</organism>
<proteinExistence type="predicted"/>
<dbReference type="AlphaFoldDB" id="A0A164WKI9"/>
<gene>
    <name evidence="2" type="ORF">DCAR_0625618</name>
</gene>